<name>A0ABQ6G0X5_9CHLR</name>
<sequence length="360" mass="40555">MSPIRFDIVGGGFRIQAYIRIAALMPQRFQVGGVVVRDEARGRAIEEQWHVKTHRSLEDLLAAGERDFVLLSLPRSVNASYIHQLAEQGIPVLAETPPTQDLESLIDLYTFVRERRAKVQIAEQYHFHPLNAARIALARSGKLGTISQAQVSVGHDYHGMNLLRKLLGIQFENAQIFAHQFTSPLAAGPTRAGLPTDDKTLPSQQVLAYLDFGDKLGVYDFCSDQYRSWIRTSRVLVRGDRGEINNTQVRYLEDILTPIQYELARQDSSKIGNLEGYFHRGYMAGSEWIYRNPFIDGRLNDDEIATATCLDQMARYVAGGPDFYSLADAAQDQYLSSMIHQSLEINGPVRTSTQPWAMIH</sequence>
<accession>A0ABQ6G0X5</accession>
<evidence type="ECO:0000313" key="2">
    <source>
        <dbReference type="EMBL" id="GLV59171.1"/>
    </source>
</evidence>
<feature type="domain" description="Gfo/Idh/MocA-like oxidoreductase N-terminal" evidence="1">
    <location>
        <begin position="4"/>
        <end position="121"/>
    </location>
</feature>
<organism evidence="2 3">
    <name type="scientific">Dictyobacter halimunensis</name>
    <dbReference type="NCBI Taxonomy" id="3026934"/>
    <lineage>
        <taxon>Bacteria</taxon>
        <taxon>Bacillati</taxon>
        <taxon>Chloroflexota</taxon>
        <taxon>Ktedonobacteria</taxon>
        <taxon>Ktedonobacterales</taxon>
        <taxon>Dictyobacteraceae</taxon>
        <taxon>Dictyobacter</taxon>
    </lineage>
</organism>
<dbReference type="InterPro" id="IPR051450">
    <property type="entry name" value="Gfo/Idh/MocA_Oxidoreductases"/>
</dbReference>
<comment type="caution">
    <text evidence="2">The sequence shown here is derived from an EMBL/GenBank/DDBJ whole genome shotgun (WGS) entry which is preliminary data.</text>
</comment>
<evidence type="ECO:0000259" key="1">
    <source>
        <dbReference type="Pfam" id="PF01408"/>
    </source>
</evidence>
<dbReference type="Pfam" id="PF01408">
    <property type="entry name" value="GFO_IDH_MocA"/>
    <property type="match status" value="1"/>
</dbReference>
<reference evidence="2 3" key="1">
    <citation type="submission" date="2023-02" db="EMBL/GenBank/DDBJ databases">
        <title>Dictyobacter halimunensis sp. nov., a new member of the class Ktedonobacteria from forest soil in a geothermal area.</title>
        <authorList>
            <person name="Rachmania M.K."/>
            <person name="Ningsih F."/>
            <person name="Sakai Y."/>
            <person name="Yabe S."/>
            <person name="Yokota A."/>
            <person name="Sjamsuridzal W."/>
        </authorList>
    </citation>
    <scope>NUCLEOTIDE SEQUENCE [LARGE SCALE GENOMIC DNA]</scope>
    <source>
        <strain evidence="2 3">S3.2.2.5</strain>
    </source>
</reference>
<proteinExistence type="predicted"/>
<dbReference type="SUPFAM" id="SSF51735">
    <property type="entry name" value="NAD(P)-binding Rossmann-fold domains"/>
    <property type="match status" value="1"/>
</dbReference>
<dbReference type="InterPro" id="IPR000683">
    <property type="entry name" value="Gfo/Idh/MocA-like_OxRdtase_N"/>
</dbReference>
<protein>
    <recommendedName>
        <fullName evidence="1">Gfo/Idh/MocA-like oxidoreductase N-terminal domain-containing protein</fullName>
    </recommendedName>
</protein>
<keyword evidence="3" id="KW-1185">Reference proteome</keyword>
<dbReference type="Proteomes" id="UP001344906">
    <property type="component" value="Unassembled WGS sequence"/>
</dbReference>
<gene>
    <name evidence="2" type="ORF">KDH_59990</name>
</gene>
<dbReference type="EMBL" id="BSRI01000002">
    <property type="protein sequence ID" value="GLV59171.1"/>
    <property type="molecule type" value="Genomic_DNA"/>
</dbReference>
<evidence type="ECO:0000313" key="3">
    <source>
        <dbReference type="Proteomes" id="UP001344906"/>
    </source>
</evidence>
<dbReference type="PANTHER" id="PTHR43377:SF1">
    <property type="entry name" value="BILIVERDIN REDUCTASE A"/>
    <property type="match status" value="1"/>
</dbReference>
<dbReference type="PANTHER" id="PTHR43377">
    <property type="entry name" value="BILIVERDIN REDUCTASE A"/>
    <property type="match status" value="1"/>
</dbReference>
<dbReference type="Gene3D" id="3.40.50.720">
    <property type="entry name" value="NAD(P)-binding Rossmann-like Domain"/>
    <property type="match status" value="1"/>
</dbReference>
<dbReference type="InterPro" id="IPR036291">
    <property type="entry name" value="NAD(P)-bd_dom_sf"/>
</dbReference>
<dbReference type="RefSeq" id="WP_338255694.1">
    <property type="nucleotide sequence ID" value="NZ_BSRI01000002.1"/>
</dbReference>